<accession>S0DGV8</accession>
<dbReference type="SUPFAM" id="SSF52799">
    <property type="entry name" value="(Phosphotyrosine protein) phosphatases II"/>
    <property type="match status" value="1"/>
</dbReference>
<dbReference type="PROSITE" id="PS50055">
    <property type="entry name" value="TYR_PHOSPHATASE_PTP"/>
    <property type="match status" value="1"/>
</dbReference>
<dbReference type="PROSITE" id="PS50056">
    <property type="entry name" value="TYR_PHOSPHATASE_2"/>
    <property type="match status" value="1"/>
</dbReference>
<dbReference type="InterPro" id="IPR050348">
    <property type="entry name" value="Protein-Tyr_Phosphatase"/>
</dbReference>
<dbReference type="SMART" id="SM00194">
    <property type="entry name" value="PTPc"/>
    <property type="match status" value="1"/>
</dbReference>
<name>S0DGV8_9VIRU</name>
<evidence type="ECO:0000259" key="2">
    <source>
        <dbReference type="PROSITE" id="PS50055"/>
    </source>
</evidence>
<dbReference type="InterPro" id="IPR029021">
    <property type="entry name" value="Prot-tyrosine_phosphatase-like"/>
</dbReference>
<dbReference type="GO" id="GO:0004725">
    <property type="term" value="F:protein tyrosine phosphatase activity"/>
    <property type="evidence" value="ECO:0007669"/>
    <property type="project" value="InterPro"/>
</dbReference>
<comment type="similarity">
    <text evidence="1">Belongs to the protein-tyrosine phosphatase family.</text>
</comment>
<evidence type="ECO:0000256" key="1">
    <source>
        <dbReference type="ARBA" id="ARBA00009580"/>
    </source>
</evidence>
<dbReference type="InterPro" id="IPR000387">
    <property type="entry name" value="Tyr_Pase_dom"/>
</dbReference>
<dbReference type="InterPro" id="IPR003595">
    <property type="entry name" value="Tyr_Pase_cat"/>
</dbReference>
<dbReference type="Pfam" id="PF00102">
    <property type="entry name" value="Y_phosphatase"/>
    <property type="match status" value="1"/>
</dbReference>
<dbReference type="PRINTS" id="PR00700">
    <property type="entry name" value="PRTYPHPHTASE"/>
</dbReference>
<feature type="domain" description="Tyrosine-protein phosphatase" evidence="2">
    <location>
        <begin position="33"/>
        <end position="256"/>
    </location>
</feature>
<dbReference type="Gene3D" id="3.90.190.10">
    <property type="entry name" value="Protein tyrosine phosphatase superfamily"/>
    <property type="match status" value="1"/>
</dbReference>
<organism evidence="4">
    <name type="scientific">Cotesia sesamiae Kitale bracovirus</name>
    <dbReference type="NCBI Taxonomy" id="452648"/>
    <lineage>
        <taxon>Viruses</taxon>
        <taxon>Viruses incertae sedis</taxon>
        <taxon>Polydnaviriformidae</taxon>
        <taxon>Bracoviriform</taxon>
        <taxon>Cotesia sesamiae bracovirus</taxon>
    </lineage>
</organism>
<dbReference type="CDD" id="cd00047">
    <property type="entry name" value="PTPc"/>
    <property type="match status" value="1"/>
</dbReference>
<evidence type="ECO:0000313" key="4">
    <source>
        <dbReference type="EMBL" id="CCP19568.1"/>
    </source>
</evidence>
<protein>
    <submittedName>
        <fullName evidence="4">PTP-K</fullName>
    </submittedName>
</protein>
<reference evidence="4" key="1">
    <citation type="journal article" date="2013" name="PLoS ONE">
        <title>Adaptive selection on bracovirus genomes drives the specialization of cotesia parasitoid wasps.</title>
        <authorList>
            <person name="Jancek S."/>
            <person name="Bezier A."/>
            <person name="Gayral P."/>
            <person name="Paillusson C."/>
            <person name="Kaiser L."/>
            <person name="Dupas S."/>
            <person name="Le Ru B.P."/>
            <person name="Barbe V."/>
            <person name="Periquet G."/>
            <person name="Drezen J.-M."/>
            <person name="Herniou E.A."/>
        </authorList>
    </citation>
    <scope>NUCLEOTIDE SEQUENCE</scope>
    <source>
        <strain evidence="4">Kitale</strain>
    </source>
</reference>
<dbReference type="PANTHER" id="PTHR19134">
    <property type="entry name" value="RECEPTOR-TYPE TYROSINE-PROTEIN PHOSPHATASE"/>
    <property type="match status" value="1"/>
</dbReference>
<gene>
    <name evidence="4" type="primary">ptp-k</name>
    <name evidence="4" type="ORF">CSKBV_1.4</name>
</gene>
<dbReference type="PANTHER" id="PTHR19134:SF449">
    <property type="entry name" value="TYROSINE-PROTEIN PHOSPHATASE 1"/>
    <property type="match status" value="1"/>
</dbReference>
<feature type="domain" description="Tyrosine specific protein phosphatases" evidence="3">
    <location>
        <begin position="167"/>
        <end position="243"/>
    </location>
</feature>
<proteinExistence type="inferred from homology"/>
<sequence>MEGSFNAFLFAGDLGSDQHKTEGLCSEDRHAVLSKEKKSQDLNYIDASYIDDFEQPRAYIVTKTPDSEAAIHNFWKMIWKEKTDIIVMLNKPDQNEKGLIYWNLEIGSTFCCGKLKVETIIVQPEYHSFEQTKLLLTHEDGDFLFVDHFLFTSWPRINFLPPSNQFYELISMIRLYNRYAVTNKLPNGYKSPMVVHCSDGLSRSRVFFDVNLSISRTQKTNEVNFSLIKTKLEHEIFNRSQHARYYCFCYLVLRYYLKPPTKEE</sequence>
<evidence type="ECO:0000259" key="3">
    <source>
        <dbReference type="PROSITE" id="PS50056"/>
    </source>
</evidence>
<dbReference type="EMBL" id="HF562906">
    <property type="protein sequence ID" value="CCP19568.1"/>
    <property type="molecule type" value="Genomic_DNA"/>
</dbReference>
<dbReference type="SMART" id="SM00404">
    <property type="entry name" value="PTPc_motif"/>
    <property type="match status" value="1"/>
</dbReference>
<dbReference type="InterPro" id="IPR000242">
    <property type="entry name" value="PTP_cat"/>
</dbReference>